<dbReference type="InterPro" id="IPR006860">
    <property type="entry name" value="FecR"/>
</dbReference>
<dbReference type="RefSeq" id="WP_109192185.1">
    <property type="nucleotide sequence ID" value="NZ_CP029255.1"/>
</dbReference>
<dbReference type="InterPro" id="IPR032508">
    <property type="entry name" value="FecR_C"/>
</dbReference>
<dbReference type="Pfam" id="PF04773">
    <property type="entry name" value="FecR"/>
    <property type="match status" value="1"/>
</dbReference>
<keyword evidence="5" id="KW-1185">Reference proteome</keyword>
<reference evidence="4 5" key="1">
    <citation type="submission" date="2018-05" db="EMBL/GenBank/DDBJ databases">
        <title>Genome sequencing of Flavobacterium sp. HYN0056.</title>
        <authorList>
            <person name="Yi H."/>
            <person name="Baek C."/>
        </authorList>
    </citation>
    <scope>NUCLEOTIDE SEQUENCE [LARGE SCALE GENOMIC DNA]</scope>
    <source>
        <strain evidence="4 5">HYN0056</strain>
    </source>
</reference>
<dbReference type="Pfam" id="PF16344">
    <property type="entry name" value="FecR_C"/>
    <property type="match status" value="1"/>
</dbReference>
<dbReference type="Proteomes" id="UP000245250">
    <property type="component" value="Chromosome"/>
</dbReference>
<dbReference type="KEGG" id="fcr:HYN56_10895"/>
<sequence>MTVKKSERLIVKFITNQASQEEIEQLTEWLKEDENQIVFKDFIKTNYAIDTAMNNFDSTEARKQLSERIRKENNVFYKRRFTSYYKYAAILIVALGGFYFYKNSDTVITHPKQNVVIPREDEIVLQLGNESQNLRLNEAKNITDKDGNVIGRQEKGRLVYNKTYSDGALVYNTIRIPYGKKFEVQLSDGSLVHLNAGTSLRYPVQFVKNQNRQVYLLGEAFFEVEKDKEHPFNVNTQNVNIEVLGTKFNVDTYTENISTDVVLVEGKVSMYKDQKTKENQVYLKPGEKGSNERGKSKITTEQVNTEYYTAWVTGSLVFKNASFDDIIKKLERRYNVTFINRNKTLGREIFNARFDNEPIEVVLKYFSDSYAIDYDINKDKITIK</sequence>
<evidence type="ECO:0000259" key="3">
    <source>
        <dbReference type="Pfam" id="PF16344"/>
    </source>
</evidence>
<keyword evidence="1" id="KW-1133">Transmembrane helix</keyword>
<dbReference type="GO" id="GO:0016989">
    <property type="term" value="F:sigma factor antagonist activity"/>
    <property type="evidence" value="ECO:0007669"/>
    <property type="project" value="TreeGrafter"/>
</dbReference>
<feature type="transmembrane region" description="Helical" evidence="1">
    <location>
        <begin position="84"/>
        <end position="101"/>
    </location>
</feature>
<dbReference type="PANTHER" id="PTHR30273:SF2">
    <property type="entry name" value="PROTEIN FECR"/>
    <property type="match status" value="1"/>
</dbReference>
<evidence type="ECO:0000313" key="5">
    <source>
        <dbReference type="Proteomes" id="UP000245250"/>
    </source>
</evidence>
<feature type="domain" description="Protein FecR C-terminal" evidence="3">
    <location>
        <begin position="316"/>
        <end position="383"/>
    </location>
</feature>
<keyword evidence="1" id="KW-0472">Membrane</keyword>
<dbReference type="AlphaFoldDB" id="A0A2S1YKT6"/>
<evidence type="ECO:0000256" key="1">
    <source>
        <dbReference type="SAM" id="Phobius"/>
    </source>
</evidence>
<dbReference type="Gene3D" id="2.60.120.1440">
    <property type="match status" value="1"/>
</dbReference>
<feature type="domain" description="FecR protein" evidence="2">
    <location>
        <begin position="173"/>
        <end position="268"/>
    </location>
</feature>
<dbReference type="Gene3D" id="3.55.50.30">
    <property type="match status" value="1"/>
</dbReference>
<accession>A0A2S1YKT6</accession>
<dbReference type="InterPro" id="IPR012373">
    <property type="entry name" value="Ferrdict_sens_TM"/>
</dbReference>
<dbReference type="EMBL" id="CP029255">
    <property type="protein sequence ID" value="AWK04701.1"/>
    <property type="molecule type" value="Genomic_DNA"/>
</dbReference>
<evidence type="ECO:0000313" key="4">
    <source>
        <dbReference type="EMBL" id="AWK04701.1"/>
    </source>
</evidence>
<gene>
    <name evidence="4" type="ORF">HYN56_10895</name>
</gene>
<dbReference type="PIRSF" id="PIRSF018266">
    <property type="entry name" value="FecR"/>
    <property type="match status" value="1"/>
</dbReference>
<keyword evidence="1" id="KW-0812">Transmembrane</keyword>
<name>A0A2S1YKT6_9FLAO</name>
<dbReference type="OrthoDB" id="651134at2"/>
<proteinExistence type="predicted"/>
<organism evidence="4 5">
    <name type="scientific">Flavobacterium crocinum</name>
    <dbReference type="NCBI Taxonomy" id="2183896"/>
    <lineage>
        <taxon>Bacteria</taxon>
        <taxon>Pseudomonadati</taxon>
        <taxon>Bacteroidota</taxon>
        <taxon>Flavobacteriia</taxon>
        <taxon>Flavobacteriales</taxon>
        <taxon>Flavobacteriaceae</taxon>
        <taxon>Flavobacterium</taxon>
    </lineage>
</organism>
<dbReference type="PANTHER" id="PTHR30273">
    <property type="entry name" value="PERIPLASMIC SIGNAL SENSOR AND SIGMA FACTOR ACTIVATOR FECR-RELATED"/>
    <property type="match status" value="1"/>
</dbReference>
<protein>
    <submittedName>
        <fullName evidence="4">Iron dicitrate transport regulator FecR</fullName>
    </submittedName>
</protein>
<evidence type="ECO:0000259" key="2">
    <source>
        <dbReference type="Pfam" id="PF04773"/>
    </source>
</evidence>